<dbReference type="OrthoDB" id="3215765at2"/>
<dbReference type="HOGENOM" id="CLU_199728_0_0_11"/>
<dbReference type="AlphaFoldDB" id="F5XEJ6"/>
<dbReference type="Gene3D" id="1.10.1220.10">
    <property type="entry name" value="Met repressor-like"/>
    <property type="match status" value="1"/>
</dbReference>
<name>F5XEJ6_MICPN</name>
<evidence type="ECO:0000313" key="3">
    <source>
        <dbReference type="Proteomes" id="UP000007947"/>
    </source>
</evidence>
<dbReference type="GO" id="GO:0006355">
    <property type="term" value="P:regulation of DNA-templated transcription"/>
    <property type="evidence" value="ECO:0007669"/>
    <property type="project" value="InterPro"/>
</dbReference>
<accession>F5XEJ6</accession>
<dbReference type="STRING" id="1032480.MLP_21980"/>
<evidence type="ECO:0000313" key="2">
    <source>
        <dbReference type="EMBL" id="BAK35212.1"/>
    </source>
</evidence>
<gene>
    <name evidence="2" type="ordered locus">MLP_21980</name>
</gene>
<dbReference type="KEGG" id="mph:MLP_21980"/>
<dbReference type="InterPro" id="IPR002145">
    <property type="entry name" value="CopG"/>
</dbReference>
<keyword evidence="3" id="KW-1185">Reference proteome</keyword>
<dbReference type="InterPro" id="IPR013321">
    <property type="entry name" value="Arc_rbn_hlx_hlx"/>
</dbReference>
<feature type="domain" description="Ribbon-helix-helix protein CopG" evidence="1">
    <location>
        <begin position="9"/>
        <end position="34"/>
    </location>
</feature>
<protein>
    <recommendedName>
        <fullName evidence="1">Ribbon-helix-helix protein CopG domain-containing protein</fullName>
    </recommendedName>
</protein>
<organism evidence="2 3">
    <name type="scientific">Microlunatus phosphovorus (strain ATCC 700054 / DSM 10555 / JCM 9379 / NBRC 101784 / NCIMB 13414 / VKM Ac-1990 / NM-1)</name>
    <dbReference type="NCBI Taxonomy" id="1032480"/>
    <lineage>
        <taxon>Bacteria</taxon>
        <taxon>Bacillati</taxon>
        <taxon>Actinomycetota</taxon>
        <taxon>Actinomycetes</taxon>
        <taxon>Propionibacteriales</taxon>
        <taxon>Propionibacteriaceae</taxon>
        <taxon>Microlunatus</taxon>
    </lineage>
</organism>
<dbReference type="Proteomes" id="UP000007947">
    <property type="component" value="Chromosome"/>
</dbReference>
<reference evidence="2 3" key="1">
    <citation type="submission" date="2011-05" db="EMBL/GenBank/DDBJ databases">
        <title>Whole genome sequence of Microlunatus phosphovorus NM-1.</title>
        <authorList>
            <person name="Hosoyama A."/>
            <person name="Sasaki K."/>
            <person name="Harada T."/>
            <person name="Igarashi R."/>
            <person name="Kawakoshi A."/>
            <person name="Sasagawa M."/>
            <person name="Fukada J."/>
            <person name="Nakamura S."/>
            <person name="Katano Y."/>
            <person name="Hanada S."/>
            <person name="Kamagata Y."/>
            <person name="Nakamura N."/>
            <person name="Yamazaki S."/>
            <person name="Fujita N."/>
        </authorList>
    </citation>
    <scope>NUCLEOTIDE SEQUENCE [LARGE SCALE GENOMIC DNA]</scope>
    <source>
        <strain evidence="3">ATCC 700054 / DSM 10555 / JCM 9379 / NBRC 101784 / NCIMB 13414 / VKM Ac-1990 / NM-1</strain>
    </source>
</reference>
<proteinExistence type="predicted"/>
<dbReference type="Pfam" id="PF01402">
    <property type="entry name" value="RHH_1"/>
    <property type="match status" value="1"/>
</dbReference>
<dbReference type="EMBL" id="AP012204">
    <property type="protein sequence ID" value="BAK35212.1"/>
    <property type="molecule type" value="Genomic_DNA"/>
</dbReference>
<sequence length="74" mass="8495">MTDVLIRNVDDEDLERIDALAAGQGLSRNELLRRETHEIARRHALSQVTLDDLQQVAELAKGVLDEDLMRRAWE</sequence>
<evidence type="ECO:0000259" key="1">
    <source>
        <dbReference type="Pfam" id="PF01402"/>
    </source>
</evidence>
<dbReference type="RefSeq" id="WP_013863084.1">
    <property type="nucleotide sequence ID" value="NC_015635.1"/>
</dbReference>